<dbReference type="RefSeq" id="XP_046042039.1">
    <property type="nucleotide sequence ID" value="XM_046196406.1"/>
</dbReference>
<proteinExistence type="predicted"/>
<feature type="compositionally biased region" description="Polar residues" evidence="1">
    <location>
        <begin position="271"/>
        <end position="284"/>
    </location>
</feature>
<dbReference type="OrthoDB" id="5347452at2759"/>
<feature type="compositionally biased region" description="Pro residues" evidence="1">
    <location>
        <begin position="222"/>
        <end position="234"/>
    </location>
</feature>
<organism evidence="4 5">
    <name type="scientific">Fusarium redolens</name>
    <dbReference type="NCBI Taxonomy" id="48865"/>
    <lineage>
        <taxon>Eukaryota</taxon>
        <taxon>Fungi</taxon>
        <taxon>Dikarya</taxon>
        <taxon>Ascomycota</taxon>
        <taxon>Pezizomycotina</taxon>
        <taxon>Sordariomycetes</taxon>
        <taxon>Hypocreomycetidae</taxon>
        <taxon>Hypocreales</taxon>
        <taxon>Nectriaceae</taxon>
        <taxon>Fusarium</taxon>
        <taxon>Fusarium redolens species complex</taxon>
    </lineage>
</organism>
<feature type="region of interest" description="Disordered" evidence="1">
    <location>
        <begin position="269"/>
        <end position="366"/>
    </location>
</feature>
<dbReference type="GeneID" id="70226360"/>
<evidence type="ECO:0000313" key="4">
    <source>
        <dbReference type="EMBL" id="KAH7220435.1"/>
    </source>
</evidence>
<sequence>MSSLLHFGLAFGFWIVKGSQGRVLYEPTQRSRIADHDRLPAVTLMVEIPNFRHAAKRHETSFPDDFHTLTVAPDETCGWLSGKSESPITCEFHQTCMWVRSYTMGFILCGVIQETDIKYEANALCLGRKDALDTDICDDSCQTNMLVLRCTEESSAYCQTYAYPEGIEDYRCAPTPVTRVESVYFTYKGQDHAEFFTTTLTHGDITSTEPTPTTGPETSATIPPPPPPPPPPKSEPNIGAIIGGAIGGFIALSLVALAIFWSVRRLKKNDTPPSQAVSMQQSPQIGIAPVDRSRGKTSATSPVQPEWRDSVITVPNAVTSQPRSPSSQSAAYQRDQQPAPPPVAYEMSGDRLEPPIQEISGDFVHS</sequence>
<keyword evidence="5" id="KW-1185">Reference proteome</keyword>
<comment type="caution">
    <text evidence="4">The sequence shown here is derived from an EMBL/GenBank/DDBJ whole genome shotgun (WGS) entry which is preliminary data.</text>
</comment>
<dbReference type="Proteomes" id="UP000720189">
    <property type="component" value="Unassembled WGS sequence"/>
</dbReference>
<accession>A0A9P9FW62</accession>
<feature type="chain" id="PRO_5040490276" evidence="3">
    <location>
        <begin position="22"/>
        <end position="366"/>
    </location>
</feature>
<feature type="transmembrane region" description="Helical" evidence="2">
    <location>
        <begin position="238"/>
        <end position="261"/>
    </location>
</feature>
<keyword evidence="3" id="KW-0732">Signal</keyword>
<evidence type="ECO:0000256" key="1">
    <source>
        <dbReference type="SAM" id="MobiDB-lite"/>
    </source>
</evidence>
<dbReference type="AlphaFoldDB" id="A0A9P9FW62"/>
<keyword evidence="2" id="KW-0472">Membrane</keyword>
<keyword evidence="2" id="KW-0812">Transmembrane</keyword>
<evidence type="ECO:0000313" key="5">
    <source>
        <dbReference type="Proteomes" id="UP000720189"/>
    </source>
</evidence>
<evidence type="ECO:0000256" key="3">
    <source>
        <dbReference type="SAM" id="SignalP"/>
    </source>
</evidence>
<feature type="region of interest" description="Disordered" evidence="1">
    <location>
        <begin position="201"/>
        <end position="239"/>
    </location>
</feature>
<keyword evidence="2" id="KW-1133">Transmembrane helix</keyword>
<feature type="compositionally biased region" description="Low complexity" evidence="1">
    <location>
        <begin position="206"/>
        <end position="221"/>
    </location>
</feature>
<feature type="signal peptide" evidence="3">
    <location>
        <begin position="1"/>
        <end position="21"/>
    </location>
</feature>
<name>A0A9P9FW62_FUSRE</name>
<feature type="compositionally biased region" description="Low complexity" evidence="1">
    <location>
        <begin position="320"/>
        <end position="334"/>
    </location>
</feature>
<dbReference type="EMBL" id="JAGMUX010000028">
    <property type="protein sequence ID" value="KAH7220435.1"/>
    <property type="molecule type" value="Genomic_DNA"/>
</dbReference>
<reference evidence="4" key="1">
    <citation type="journal article" date="2021" name="Nat. Commun.">
        <title>Genetic determinants of endophytism in the Arabidopsis root mycobiome.</title>
        <authorList>
            <person name="Mesny F."/>
            <person name="Miyauchi S."/>
            <person name="Thiergart T."/>
            <person name="Pickel B."/>
            <person name="Atanasova L."/>
            <person name="Karlsson M."/>
            <person name="Huettel B."/>
            <person name="Barry K.W."/>
            <person name="Haridas S."/>
            <person name="Chen C."/>
            <person name="Bauer D."/>
            <person name="Andreopoulos W."/>
            <person name="Pangilinan J."/>
            <person name="LaButti K."/>
            <person name="Riley R."/>
            <person name="Lipzen A."/>
            <person name="Clum A."/>
            <person name="Drula E."/>
            <person name="Henrissat B."/>
            <person name="Kohler A."/>
            <person name="Grigoriev I.V."/>
            <person name="Martin F.M."/>
            <person name="Hacquard S."/>
        </authorList>
    </citation>
    <scope>NUCLEOTIDE SEQUENCE</scope>
    <source>
        <strain evidence="4">MPI-CAGE-AT-0023</strain>
    </source>
</reference>
<evidence type="ECO:0000256" key="2">
    <source>
        <dbReference type="SAM" id="Phobius"/>
    </source>
</evidence>
<protein>
    <submittedName>
        <fullName evidence="4">Uncharacterized protein</fullName>
    </submittedName>
</protein>
<gene>
    <name evidence="4" type="ORF">BKA55DRAFT_599543</name>
</gene>